<reference evidence="4 5" key="1">
    <citation type="submission" date="2024-09" db="EMBL/GenBank/DDBJ databases">
        <title>Rethinking Asexuality: The Enigmatic Case of Functional Sexual Genes in Lepraria (Stereocaulaceae).</title>
        <authorList>
            <person name="Doellman M."/>
            <person name="Sun Y."/>
            <person name="Barcenas-Pena A."/>
            <person name="Lumbsch H.T."/>
            <person name="Grewe F."/>
        </authorList>
    </citation>
    <scope>NUCLEOTIDE SEQUENCE [LARGE SCALE GENOMIC DNA]</scope>
    <source>
        <strain evidence="4 5">Mercado 3170</strain>
    </source>
</reference>
<accession>A0ABR4ASR6</accession>
<dbReference type="Pfam" id="PF00076">
    <property type="entry name" value="RRM_1"/>
    <property type="match status" value="1"/>
</dbReference>
<dbReference type="SMART" id="SM00360">
    <property type="entry name" value="RRM"/>
    <property type="match status" value="1"/>
</dbReference>
<feature type="domain" description="RRM" evidence="3">
    <location>
        <begin position="4"/>
        <end position="81"/>
    </location>
</feature>
<feature type="region of interest" description="Disordered" evidence="2">
    <location>
        <begin position="271"/>
        <end position="299"/>
    </location>
</feature>
<dbReference type="SUPFAM" id="SSF54928">
    <property type="entry name" value="RNA-binding domain, RBD"/>
    <property type="match status" value="1"/>
</dbReference>
<name>A0ABR4ASR6_9LECA</name>
<proteinExistence type="predicted"/>
<organism evidence="4 5">
    <name type="scientific">Stereocaulon virgatum</name>
    <dbReference type="NCBI Taxonomy" id="373712"/>
    <lineage>
        <taxon>Eukaryota</taxon>
        <taxon>Fungi</taxon>
        <taxon>Dikarya</taxon>
        <taxon>Ascomycota</taxon>
        <taxon>Pezizomycotina</taxon>
        <taxon>Lecanoromycetes</taxon>
        <taxon>OSLEUM clade</taxon>
        <taxon>Lecanoromycetidae</taxon>
        <taxon>Lecanorales</taxon>
        <taxon>Lecanorineae</taxon>
        <taxon>Stereocaulaceae</taxon>
        <taxon>Stereocaulon</taxon>
    </lineage>
</organism>
<dbReference type="PROSITE" id="PS50102">
    <property type="entry name" value="RRM"/>
    <property type="match status" value="1"/>
</dbReference>
<dbReference type="InterPro" id="IPR012677">
    <property type="entry name" value="Nucleotide-bd_a/b_plait_sf"/>
</dbReference>
<dbReference type="Gene3D" id="3.30.70.330">
    <property type="match status" value="1"/>
</dbReference>
<evidence type="ECO:0000256" key="2">
    <source>
        <dbReference type="SAM" id="MobiDB-lite"/>
    </source>
</evidence>
<evidence type="ECO:0000259" key="3">
    <source>
        <dbReference type="PROSITE" id="PS50102"/>
    </source>
</evidence>
<comment type="caution">
    <text evidence="4">The sequence shown here is derived from an EMBL/GenBank/DDBJ whole genome shotgun (WGS) entry which is preliminary data.</text>
</comment>
<protein>
    <recommendedName>
        <fullName evidence="3">RRM domain-containing protein</fullName>
    </recommendedName>
</protein>
<keyword evidence="1" id="KW-0694">RNA-binding</keyword>
<dbReference type="PANTHER" id="PTHR32343">
    <property type="entry name" value="SERINE/ARGININE-RICH SPLICING FACTOR"/>
    <property type="match status" value="1"/>
</dbReference>
<sequence>MSSTVVHVKNIAHQTSEKEVRDFFSFCGKITSLSVTPTSEAADSPQSATVTFEKETAAKTALLLDNTQLGSSQVSVSSAAGLSDLGGTSSEEESREGHDITQEDKPRSRIVAEYLAHGYVLSDAALQRAIALDNKHGVSNRFTNALANFDAKYKATDKARGLDESYGVTNKAYSVWEGLNSYYEKAIGTPTGRKLVDFYTRGDKQVRDIHAEARRLADMKSGKSSGGKEQNEQSMKNVPGTDKTTCKCGGDDGSCPCAEGKCACSGCPKSGIQGEKSATGPADTVAATSGVEPLPEKTG</sequence>
<dbReference type="PANTHER" id="PTHR32343:SF10">
    <property type="entry name" value="RNA-BINDING REGION RNP-1 DOMAIN-CONTAINING PROTEIN"/>
    <property type="match status" value="1"/>
</dbReference>
<evidence type="ECO:0000313" key="5">
    <source>
        <dbReference type="Proteomes" id="UP001590950"/>
    </source>
</evidence>
<feature type="region of interest" description="Disordered" evidence="2">
    <location>
        <begin position="217"/>
        <end position="242"/>
    </location>
</feature>
<keyword evidence="5" id="KW-1185">Reference proteome</keyword>
<evidence type="ECO:0000256" key="1">
    <source>
        <dbReference type="PROSITE-ProRule" id="PRU00176"/>
    </source>
</evidence>
<dbReference type="InterPro" id="IPR035979">
    <property type="entry name" value="RBD_domain_sf"/>
</dbReference>
<feature type="region of interest" description="Disordered" evidence="2">
    <location>
        <begin position="80"/>
        <end position="106"/>
    </location>
</feature>
<dbReference type="InterPro" id="IPR000504">
    <property type="entry name" value="RRM_dom"/>
</dbReference>
<evidence type="ECO:0000313" key="4">
    <source>
        <dbReference type="EMBL" id="KAL2047689.1"/>
    </source>
</evidence>
<dbReference type="EMBL" id="JBEFKJ010000002">
    <property type="protein sequence ID" value="KAL2047689.1"/>
    <property type="molecule type" value="Genomic_DNA"/>
</dbReference>
<gene>
    <name evidence="4" type="ORF">N7G274_000731</name>
</gene>
<feature type="compositionally biased region" description="Basic and acidic residues" evidence="2">
    <location>
        <begin position="95"/>
        <end position="106"/>
    </location>
</feature>
<dbReference type="Proteomes" id="UP001590950">
    <property type="component" value="Unassembled WGS sequence"/>
</dbReference>